<reference evidence="2 3" key="1">
    <citation type="submission" date="2019-09" db="EMBL/GenBank/DDBJ databases">
        <title>Bird 10,000 Genomes (B10K) Project - Family phase.</title>
        <authorList>
            <person name="Zhang G."/>
        </authorList>
    </citation>
    <scope>NUCLEOTIDE SEQUENCE [LARGE SCALE GENOMIC DNA]</scope>
    <source>
        <strain evidence="2">OUT-0055</strain>
        <tissue evidence="2">Blood</tissue>
    </source>
</reference>
<dbReference type="InterPro" id="IPR036116">
    <property type="entry name" value="FN3_sf"/>
</dbReference>
<evidence type="ECO:0000313" key="3">
    <source>
        <dbReference type="Proteomes" id="UP000518911"/>
    </source>
</evidence>
<sequence>EGGAWLGAAPQLTPPQVGVPAGRREQRVGALRGSTPYSVRARARPDGLSYGGFWSPWSPPATALTPPGEL</sequence>
<dbReference type="InterPro" id="IPR013783">
    <property type="entry name" value="Ig-like_fold"/>
</dbReference>
<feature type="non-terminal residue" evidence="2">
    <location>
        <position position="1"/>
    </location>
</feature>
<comment type="caution">
    <text evidence="2">The sequence shown here is derived from an EMBL/GenBank/DDBJ whole genome shotgun (WGS) entry which is preliminary data.</text>
</comment>
<protein>
    <submittedName>
        <fullName evidence="2">EPOR protein</fullName>
    </submittedName>
</protein>
<dbReference type="Proteomes" id="UP000518911">
    <property type="component" value="Unassembled WGS sequence"/>
</dbReference>
<dbReference type="SUPFAM" id="SSF49265">
    <property type="entry name" value="Fibronectin type III"/>
    <property type="match status" value="1"/>
</dbReference>
<accession>A0A7L3W5U8</accession>
<evidence type="ECO:0000256" key="1">
    <source>
        <dbReference type="SAM" id="MobiDB-lite"/>
    </source>
</evidence>
<dbReference type="EMBL" id="VZUJ01028936">
    <property type="protein sequence ID" value="NXV71487.1"/>
    <property type="molecule type" value="Genomic_DNA"/>
</dbReference>
<keyword evidence="3" id="KW-1185">Reference proteome</keyword>
<feature type="non-terminal residue" evidence="2">
    <location>
        <position position="70"/>
    </location>
</feature>
<dbReference type="AlphaFoldDB" id="A0A7L3W5U8"/>
<feature type="region of interest" description="Disordered" evidence="1">
    <location>
        <begin position="1"/>
        <end position="20"/>
    </location>
</feature>
<dbReference type="OrthoDB" id="9890439at2759"/>
<gene>
    <name evidence="2" type="primary">Epor_0</name>
    <name evidence="2" type="ORF">ATLROG_R14285</name>
</gene>
<organism evidence="2 3">
    <name type="scientific">Atlantisia rogersi</name>
    <name type="common">Inaccessible Island rail</name>
    <dbReference type="NCBI Taxonomy" id="2478892"/>
    <lineage>
        <taxon>Eukaryota</taxon>
        <taxon>Metazoa</taxon>
        <taxon>Chordata</taxon>
        <taxon>Craniata</taxon>
        <taxon>Vertebrata</taxon>
        <taxon>Euteleostomi</taxon>
        <taxon>Archelosauria</taxon>
        <taxon>Archosauria</taxon>
        <taxon>Dinosauria</taxon>
        <taxon>Saurischia</taxon>
        <taxon>Theropoda</taxon>
        <taxon>Coelurosauria</taxon>
        <taxon>Aves</taxon>
        <taxon>Neognathae</taxon>
        <taxon>Neoaves</taxon>
        <taxon>Gruiformes</taxon>
        <taxon>Rallidae</taxon>
        <taxon>Atlantisia</taxon>
    </lineage>
</organism>
<proteinExistence type="predicted"/>
<name>A0A7L3W5U8_9GRUI</name>
<dbReference type="Gene3D" id="2.60.40.10">
    <property type="entry name" value="Immunoglobulins"/>
    <property type="match status" value="1"/>
</dbReference>
<evidence type="ECO:0000313" key="2">
    <source>
        <dbReference type="EMBL" id="NXV71487.1"/>
    </source>
</evidence>